<gene>
    <name evidence="2" type="ORF">DFA_02940</name>
</gene>
<evidence type="ECO:0000313" key="2">
    <source>
        <dbReference type="EMBL" id="EGG24696.1"/>
    </source>
</evidence>
<dbReference type="InterPro" id="IPR016024">
    <property type="entry name" value="ARM-type_fold"/>
</dbReference>
<dbReference type="EMBL" id="GL883006">
    <property type="protein sequence ID" value="EGG24696.1"/>
    <property type="molecule type" value="Genomic_DNA"/>
</dbReference>
<feature type="region of interest" description="Disordered" evidence="1">
    <location>
        <begin position="1"/>
        <end position="21"/>
    </location>
</feature>
<evidence type="ECO:0000313" key="3">
    <source>
        <dbReference type="Proteomes" id="UP000007797"/>
    </source>
</evidence>
<dbReference type="InterPro" id="IPR053296">
    <property type="entry name" value="TSET_member_tstB"/>
</dbReference>
<dbReference type="PANTHER" id="PTHR48151">
    <property type="entry name" value="SH3 DOMAIN-CONTAINING PROTEIN"/>
    <property type="match status" value="1"/>
</dbReference>
<keyword evidence="3" id="KW-1185">Reference proteome</keyword>
<dbReference type="Proteomes" id="UP000007797">
    <property type="component" value="Unassembled WGS sequence"/>
</dbReference>
<sequence length="734" mass="82397">MSSDANSATGGSTNSNNNNNNVDIFETRCQSQFLQSKIGTTYESIRNSFREAVEKRNSSKIQTCLQNLTYYKIEKDLLDSLLSVVSITDDKKVLRLAYYFLVELSQYKNQINSSADIKNITTIFSKEMTNKDISRKVVSLKTTAILAPNDPLVDANMLEVISGILRKAGEDPDKTQKKKGFFSKPSDLGRERALLQYACFVACRNRFKNNPSLFIPIVEGIKCADPVGARHAVALTYDYAHENLSTVTDTTKRFLPLLKANKGKEAVSLTDPFARRSFISLCGYIALTGTNQAQTKDFFQNICQSVMDNHLSVSMWAITTLCKFTWKTLESSIIESIIIDNDTPNHYDTLPNQTALIAGICNKLKLGFNIHGDRSTQQSFPYINMSCKLISALSRSYVKHSYPTTTTSGDGGNAPAVGNWQEQEKSVTGSINHPFSVLTSFVMSQLPSPSISIRIQALRALIWLCPSTLCPASRVFQDTFRAQLRDSTHPPHLLKELYVELYRRVIATPVLSPMVLSLIYDWIDIVPHKVDTSLVAMIWKTIIHFGREGRERVLQSIFNILDRSIHPDFRVVSMEIQKDIVQFLGDHANTITYETVASTTPSKPLNAIILRLEQYATFQPWQIRMTSIDSLAKIAFLSSTRVKIHIYNFLTTVPNDSHGWTSVKSNNSIIISILDQLLTLRGKWLPLLTQLSGTQKTELVQDHKKLTTQVGMFIDNASLIDYLPLGIETKALVK</sequence>
<name>F4PG62_CACFS</name>
<dbReference type="OMA" id="EDDVWEN"/>
<evidence type="ECO:0000256" key="1">
    <source>
        <dbReference type="SAM" id="MobiDB-lite"/>
    </source>
</evidence>
<dbReference type="STRING" id="1054147.F4PG62"/>
<dbReference type="RefSeq" id="XP_004362547.1">
    <property type="nucleotide sequence ID" value="XM_004362490.1"/>
</dbReference>
<reference evidence="3" key="1">
    <citation type="journal article" date="2011" name="Genome Res.">
        <title>Phylogeny-wide analysis of social amoeba genomes highlights ancient origins for complex intercellular communication.</title>
        <authorList>
            <person name="Heidel A.J."/>
            <person name="Lawal H.M."/>
            <person name="Felder M."/>
            <person name="Schilde C."/>
            <person name="Helps N.R."/>
            <person name="Tunggal B."/>
            <person name="Rivero F."/>
            <person name="John U."/>
            <person name="Schleicher M."/>
            <person name="Eichinger L."/>
            <person name="Platzer M."/>
            <person name="Noegel A.A."/>
            <person name="Schaap P."/>
            <person name="Gloeckner G."/>
        </authorList>
    </citation>
    <scope>NUCLEOTIDE SEQUENCE [LARGE SCALE GENOMIC DNA]</scope>
    <source>
        <strain evidence="3">SH3</strain>
    </source>
</reference>
<proteinExistence type="predicted"/>
<dbReference type="PANTHER" id="PTHR48151:SF3">
    <property type="entry name" value="SH3 DOMAIN-CONTAINING PROTEIN"/>
    <property type="match status" value="1"/>
</dbReference>
<dbReference type="OrthoDB" id="16191at2759"/>
<accession>F4PG62</accession>
<protein>
    <submittedName>
        <fullName evidence="2">Uncharacterized protein</fullName>
    </submittedName>
</protein>
<dbReference type="AlphaFoldDB" id="F4PG62"/>
<dbReference type="KEGG" id="dfa:DFA_02940"/>
<dbReference type="GeneID" id="14877140"/>
<organism evidence="2 3">
    <name type="scientific">Cavenderia fasciculata</name>
    <name type="common">Slime mold</name>
    <name type="synonym">Dictyostelium fasciculatum</name>
    <dbReference type="NCBI Taxonomy" id="261658"/>
    <lineage>
        <taxon>Eukaryota</taxon>
        <taxon>Amoebozoa</taxon>
        <taxon>Evosea</taxon>
        <taxon>Eumycetozoa</taxon>
        <taxon>Dictyostelia</taxon>
        <taxon>Acytosteliales</taxon>
        <taxon>Cavenderiaceae</taxon>
        <taxon>Cavenderia</taxon>
    </lineage>
</organism>
<dbReference type="SUPFAM" id="SSF48371">
    <property type="entry name" value="ARM repeat"/>
    <property type="match status" value="1"/>
</dbReference>